<dbReference type="AlphaFoldDB" id="A0AAD7BJI0"/>
<evidence type="ECO:0000256" key="1">
    <source>
        <dbReference type="SAM" id="MobiDB-lite"/>
    </source>
</evidence>
<evidence type="ECO:0000313" key="2">
    <source>
        <dbReference type="EMBL" id="KAJ7623202.1"/>
    </source>
</evidence>
<organism evidence="2 3">
    <name type="scientific">Roridomyces roridus</name>
    <dbReference type="NCBI Taxonomy" id="1738132"/>
    <lineage>
        <taxon>Eukaryota</taxon>
        <taxon>Fungi</taxon>
        <taxon>Dikarya</taxon>
        <taxon>Basidiomycota</taxon>
        <taxon>Agaricomycotina</taxon>
        <taxon>Agaricomycetes</taxon>
        <taxon>Agaricomycetidae</taxon>
        <taxon>Agaricales</taxon>
        <taxon>Marasmiineae</taxon>
        <taxon>Mycenaceae</taxon>
        <taxon>Roridomyces</taxon>
    </lineage>
</organism>
<feature type="region of interest" description="Disordered" evidence="1">
    <location>
        <begin position="21"/>
        <end position="57"/>
    </location>
</feature>
<comment type="caution">
    <text evidence="2">The sequence shown here is derived from an EMBL/GenBank/DDBJ whole genome shotgun (WGS) entry which is preliminary data.</text>
</comment>
<evidence type="ECO:0000313" key="3">
    <source>
        <dbReference type="Proteomes" id="UP001221142"/>
    </source>
</evidence>
<proteinExistence type="predicted"/>
<gene>
    <name evidence="2" type="ORF">FB45DRAFT_924878</name>
</gene>
<dbReference type="Proteomes" id="UP001221142">
    <property type="component" value="Unassembled WGS sequence"/>
</dbReference>
<feature type="compositionally biased region" description="Polar residues" evidence="1">
    <location>
        <begin position="38"/>
        <end position="52"/>
    </location>
</feature>
<dbReference type="EMBL" id="JARKIF010000014">
    <property type="protein sequence ID" value="KAJ7623202.1"/>
    <property type="molecule type" value="Genomic_DNA"/>
</dbReference>
<reference evidence="2" key="1">
    <citation type="submission" date="2023-03" db="EMBL/GenBank/DDBJ databases">
        <title>Massive genome expansion in bonnet fungi (Mycena s.s.) driven by repeated elements and novel gene families across ecological guilds.</title>
        <authorList>
            <consortium name="Lawrence Berkeley National Laboratory"/>
            <person name="Harder C.B."/>
            <person name="Miyauchi S."/>
            <person name="Viragh M."/>
            <person name="Kuo A."/>
            <person name="Thoen E."/>
            <person name="Andreopoulos B."/>
            <person name="Lu D."/>
            <person name="Skrede I."/>
            <person name="Drula E."/>
            <person name="Henrissat B."/>
            <person name="Morin E."/>
            <person name="Kohler A."/>
            <person name="Barry K."/>
            <person name="LaButti K."/>
            <person name="Morin E."/>
            <person name="Salamov A."/>
            <person name="Lipzen A."/>
            <person name="Mereny Z."/>
            <person name="Hegedus B."/>
            <person name="Baldrian P."/>
            <person name="Stursova M."/>
            <person name="Weitz H."/>
            <person name="Taylor A."/>
            <person name="Grigoriev I.V."/>
            <person name="Nagy L.G."/>
            <person name="Martin F."/>
            <person name="Kauserud H."/>
        </authorList>
    </citation>
    <scope>NUCLEOTIDE SEQUENCE</scope>
    <source>
        <strain evidence="2">9284</strain>
    </source>
</reference>
<protein>
    <submittedName>
        <fullName evidence="2">Uncharacterized protein</fullName>
    </submittedName>
</protein>
<name>A0AAD7BJI0_9AGAR</name>
<accession>A0AAD7BJI0</accession>
<keyword evidence="3" id="KW-1185">Reference proteome</keyword>
<sequence>MDGQRVWSSVCQCKETNASRLRRGLPPLPPRILKRQDGSSASVSSRPMQTPSVARAVSSPLSGRIQVFAGNGSYLGYVQGRDSPSIYGIAGSSSLRVRATLGGNSSNLLITKPTVSGPQYLGALTSSDLPLEQLPCGAECVPEPDNFLPVPSKSRSGTMNNRDFVQSAIWTIDLTTREIEPRYTNPDGTNLPLLTAFDAHENELFFVGDVEVYNSEHADFPVSAVKLYLSSD</sequence>